<protein>
    <submittedName>
        <fullName evidence="1">Uncharacterized protein</fullName>
    </submittedName>
</protein>
<evidence type="ECO:0000313" key="1">
    <source>
        <dbReference type="EMBL" id="GGJ89736.1"/>
    </source>
</evidence>
<dbReference type="AlphaFoldDB" id="A0A8J3FC45"/>
<comment type="caution">
    <text evidence="1">The sequence shown here is derived from an EMBL/GenBank/DDBJ whole genome shotgun (WGS) entry which is preliminary data.</text>
</comment>
<evidence type="ECO:0000313" key="2">
    <source>
        <dbReference type="Proteomes" id="UP000649739"/>
    </source>
</evidence>
<keyword evidence="2" id="KW-1185">Reference proteome</keyword>
<accession>A0A8J3FC45</accession>
<proteinExistence type="predicted"/>
<dbReference type="RefSeq" id="WP_189169726.1">
    <property type="nucleotide sequence ID" value="NZ_BMQB01000003.1"/>
</dbReference>
<name>A0A8J3FC45_9ACTN</name>
<dbReference type="Proteomes" id="UP000649739">
    <property type="component" value="Unassembled WGS sequence"/>
</dbReference>
<dbReference type="EMBL" id="BMQB01000003">
    <property type="protein sequence ID" value="GGJ89736.1"/>
    <property type="molecule type" value="Genomic_DNA"/>
</dbReference>
<sequence>MVIEQQPEHPMASQLRRVVLETAEQVMREAGAVPPPTVHIFIDTMDPPYAGYVTSRQFRRGADAAAAIARLGELPASMYATRLLVAWEHADLMTALQAPGEVFPTAIVTVEATFDGHVLHWHPYDFAWGPTGSLGVPTVQPTWRPTLVRRDGGLPEPIRAALERWRDLDGGDFEPTVLALQRDGYRLNFTARR</sequence>
<gene>
    <name evidence="1" type="ORF">GCM10010123_19420</name>
</gene>
<reference evidence="1" key="2">
    <citation type="submission" date="2020-09" db="EMBL/GenBank/DDBJ databases">
        <authorList>
            <person name="Sun Q."/>
            <person name="Ohkuma M."/>
        </authorList>
    </citation>
    <scope>NUCLEOTIDE SEQUENCE</scope>
    <source>
        <strain evidence="1">JCM 3090</strain>
    </source>
</reference>
<reference evidence="1" key="1">
    <citation type="journal article" date="2014" name="Int. J. Syst. Evol. Microbiol.">
        <title>Complete genome sequence of Corynebacterium casei LMG S-19264T (=DSM 44701T), isolated from a smear-ripened cheese.</title>
        <authorList>
            <consortium name="US DOE Joint Genome Institute (JGI-PGF)"/>
            <person name="Walter F."/>
            <person name="Albersmeier A."/>
            <person name="Kalinowski J."/>
            <person name="Ruckert C."/>
        </authorList>
    </citation>
    <scope>NUCLEOTIDE SEQUENCE</scope>
    <source>
        <strain evidence="1">JCM 3090</strain>
    </source>
</reference>
<organism evidence="1 2">
    <name type="scientific">Pilimelia anulata</name>
    <dbReference type="NCBI Taxonomy" id="53371"/>
    <lineage>
        <taxon>Bacteria</taxon>
        <taxon>Bacillati</taxon>
        <taxon>Actinomycetota</taxon>
        <taxon>Actinomycetes</taxon>
        <taxon>Micromonosporales</taxon>
        <taxon>Micromonosporaceae</taxon>
        <taxon>Pilimelia</taxon>
    </lineage>
</organism>